<dbReference type="Pfam" id="PF00005">
    <property type="entry name" value="ABC_tran"/>
    <property type="match status" value="1"/>
</dbReference>
<evidence type="ECO:0000256" key="5">
    <source>
        <dbReference type="ARBA" id="ARBA00038388"/>
    </source>
</evidence>
<dbReference type="CDD" id="cd03255">
    <property type="entry name" value="ABC_MJ0796_LolCDE_FtsE"/>
    <property type="match status" value="1"/>
</dbReference>
<dbReference type="FunFam" id="3.40.50.300:FF:000032">
    <property type="entry name" value="Export ABC transporter ATP-binding protein"/>
    <property type="match status" value="1"/>
</dbReference>
<feature type="domain" description="ABC transporter" evidence="6">
    <location>
        <begin position="2"/>
        <end position="227"/>
    </location>
</feature>
<dbReference type="GO" id="GO:0005886">
    <property type="term" value="C:plasma membrane"/>
    <property type="evidence" value="ECO:0007669"/>
    <property type="project" value="TreeGrafter"/>
</dbReference>
<dbReference type="InterPro" id="IPR017911">
    <property type="entry name" value="MacB-like_ATP-bd"/>
</dbReference>
<dbReference type="Gene3D" id="3.40.50.300">
    <property type="entry name" value="P-loop containing nucleotide triphosphate hydrolases"/>
    <property type="match status" value="1"/>
</dbReference>
<dbReference type="GO" id="GO:0005524">
    <property type="term" value="F:ATP binding"/>
    <property type="evidence" value="ECO:0007669"/>
    <property type="project" value="UniProtKB-KW"/>
</dbReference>
<evidence type="ECO:0000256" key="2">
    <source>
        <dbReference type="ARBA" id="ARBA00022519"/>
    </source>
</evidence>
<dbReference type="InterPro" id="IPR003593">
    <property type="entry name" value="AAA+_ATPase"/>
</dbReference>
<dbReference type="Proteomes" id="UP000198281">
    <property type="component" value="Unassembled WGS sequence"/>
</dbReference>
<dbReference type="AlphaFoldDB" id="A0A239I1M4"/>
<dbReference type="GO" id="GO:0016887">
    <property type="term" value="F:ATP hydrolysis activity"/>
    <property type="evidence" value="ECO:0007669"/>
    <property type="project" value="InterPro"/>
</dbReference>
<evidence type="ECO:0000256" key="3">
    <source>
        <dbReference type="ARBA" id="ARBA00022741"/>
    </source>
</evidence>
<keyword evidence="1" id="KW-0813">Transport</keyword>
<sequence>MLRLNHVQKAYGTPEQPIPVLHDISIDVADGEFCAILGPSGSGKSTLLNIIGVLDHPDAGEIELGGVPIDFGSATEAARLRNQLLGFVFQSFQLLPRLTAWENVALPLLYRGTPRPERKPRALAMLDRLGLGERVHHLPAELSGGQRQRVALARALIGDPKLVLADEPTGSLDSVTAAEVLQLLRQLNRDFGVTLLMVTHDRGLAEACDRSIEILDGRVVSDVRRDG</sequence>
<keyword evidence="8" id="KW-1185">Reference proteome</keyword>
<dbReference type="EMBL" id="FZOS01000020">
    <property type="protein sequence ID" value="SNS86264.1"/>
    <property type="molecule type" value="Genomic_DNA"/>
</dbReference>
<evidence type="ECO:0000313" key="7">
    <source>
        <dbReference type="EMBL" id="SNS86264.1"/>
    </source>
</evidence>
<dbReference type="InterPro" id="IPR003439">
    <property type="entry name" value="ABC_transporter-like_ATP-bd"/>
</dbReference>
<evidence type="ECO:0000256" key="4">
    <source>
        <dbReference type="ARBA" id="ARBA00022840"/>
    </source>
</evidence>
<accession>A0A239I1M4</accession>
<gene>
    <name evidence="7" type="ORF">SAMN06295912_1204</name>
</gene>
<reference evidence="8" key="1">
    <citation type="submission" date="2017-06" db="EMBL/GenBank/DDBJ databases">
        <authorList>
            <person name="Varghese N."/>
            <person name="Submissions S."/>
        </authorList>
    </citation>
    <scope>NUCLEOTIDE SEQUENCE [LARGE SCALE GENOMIC DNA]</scope>
    <source>
        <strain evidence="8">LNB2</strain>
    </source>
</reference>
<proteinExistence type="inferred from homology"/>
<keyword evidence="3" id="KW-0547">Nucleotide-binding</keyword>
<dbReference type="SMART" id="SM00382">
    <property type="entry name" value="AAA"/>
    <property type="match status" value="1"/>
</dbReference>
<evidence type="ECO:0000313" key="8">
    <source>
        <dbReference type="Proteomes" id="UP000198281"/>
    </source>
</evidence>
<dbReference type="PROSITE" id="PS00211">
    <property type="entry name" value="ABC_TRANSPORTER_1"/>
    <property type="match status" value="1"/>
</dbReference>
<dbReference type="PANTHER" id="PTHR24220">
    <property type="entry name" value="IMPORT ATP-BINDING PROTEIN"/>
    <property type="match status" value="1"/>
</dbReference>
<evidence type="ECO:0000259" key="6">
    <source>
        <dbReference type="PROSITE" id="PS50893"/>
    </source>
</evidence>
<keyword evidence="2" id="KW-1003">Cell membrane</keyword>
<dbReference type="InterPro" id="IPR027417">
    <property type="entry name" value="P-loop_NTPase"/>
</dbReference>
<keyword evidence="2" id="KW-0472">Membrane</keyword>
<name>A0A239I1M4_9SPHN</name>
<organism evidence="7 8">
    <name type="scientific">Edaphosphingomonas laterariae</name>
    <dbReference type="NCBI Taxonomy" id="861865"/>
    <lineage>
        <taxon>Bacteria</taxon>
        <taxon>Pseudomonadati</taxon>
        <taxon>Pseudomonadota</taxon>
        <taxon>Alphaproteobacteria</taxon>
        <taxon>Sphingomonadales</taxon>
        <taxon>Rhizorhabdaceae</taxon>
        <taxon>Edaphosphingomonas</taxon>
    </lineage>
</organism>
<dbReference type="PROSITE" id="PS50893">
    <property type="entry name" value="ABC_TRANSPORTER_2"/>
    <property type="match status" value="1"/>
</dbReference>
<dbReference type="InterPro" id="IPR015854">
    <property type="entry name" value="ABC_transpr_LolD-like"/>
</dbReference>
<comment type="similarity">
    <text evidence="5">Belongs to the ABC transporter superfamily. Macrolide exporter (TC 3.A.1.122) family.</text>
</comment>
<protein>
    <submittedName>
        <fullName evidence="7">Putative ABC transport system ATP-binding protein</fullName>
    </submittedName>
</protein>
<dbReference type="InterPro" id="IPR017871">
    <property type="entry name" value="ABC_transporter-like_CS"/>
</dbReference>
<dbReference type="GO" id="GO:0022857">
    <property type="term" value="F:transmembrane transporter activity"/>
    <property type="evidence" value="ECO:0007669"/>
    <property type="project" value="UniProtKB-ARBA"/>
</dbReference>
<dbReference type="SUPFAM" id="SSF52540">
    <property type="entry name" value="P-loop containing nucleoside triphosphate hydrolases"/>
    <property type="match status" value="1"/>
</dbReference>
<dbReference type="PANTHER" id="PTHR24220:SF683">
    <property type="entry name" value="ABC TRANSPORTER ATP-BINDING PROTEIN"/>
    <property type="match status" value="1"/>
</dbReference>
<evidence type="ECO:0000256" key="1">
    <source>
        <dbReference type="ARBA" id="ARBA00022448"/>
    </source>
</evidence>
<keyword evidence="2" id="KW-0997">Cell inner membrane</keyword>
<dbReference type="GO" id="GO:0098796">
    <property type="term" value="C:membrane protein complex"/>
    <property type="evidence" value="ECO:0007669"/>
    <property type="project" value="UniProtKB-ARBA"/>
</dbReference>
<keyword evidence="4 7" id="KW-0067">ATP-binding</keyword>